<keyword evidence="4" id="KW-0862">Zinc</keyword>
<keyword evidence="3" id="KW-0863">Zinc-finger</keyword>
<evidence type="ECO:0000256" key="4">
    <source>
        <dbReference type="ARBA" id="ARBA00022833"/>
    </source>
</evidence>
<dbReference type="AlphaFoldDB" id="A0A0E0DL14"/>
<name>A0A0E0DL14_9ORYZ</name>
<dbReference type="STRING" id="40149.A0A0E0DL14"/>
<dbReference type="InterPro" id="IPR007199">
    <property type="entry name" value="Rep_factor-A_N"/>
</dbReference>
<dbReference type="GO" id="GO:0003677">
    <property type="term" value="F:DNA binding"/>
    <property type="evidence" value="ECO:0007669"/>
    <property type="project" value="UniProtKB-KW"/>
</dbReference>
<sequence>MAAAVELSRGAVAAMSRMEQGLRPVLQVTDVRPADGAGGDRYLVALSDGAKSEQGMLVASMAHLVMARAIRVLDYLCIDTRVIIVEQLEILQINCALIGTSNTHGRPLSLTPIAALSPYKGRWTIKARVAAKSGLQHLSNDRGEGKFFDFDLLDAQGGEMLAKCFSLAAEKFYGLIEVDKVYLISRGLVKPAQEPFNSDYELALDASASVEFGFSKTHPAALLNVEY</sequence>
<dbReference type="GO" id="GO:0008270">
    <property type="term" value="F:zinc ion binding"/>
    <property type="evidence" value="ECO:0007669"/>
    <property type="project" value="UniProtKB-KW"/>
</dbReference>
<feature type="domain" description="Replication factor-A protein 1 N-terminal" evidence="6">
    <location>
        <begin position="7"/>
        <end position="91"/>
    </location>
</feature>
<keyword evidence="5" id="KW-0238">DNA-binding</keyword>
<dbReference type="SUPFAM" id="SSF50249">
    <property type="entry name" value="Nucleic acid-binding proteins"/>
    <property type="match status" value="2"/>
</dbReference>
<evidence type="ECO:0000256" key="3">
    <source>
        <dbReference type="ARBA" id="ARBA00022771"/>
    </source>
</evidence>
<dbReference type="FunFam" id="2.40.50.140:FF:000041">
    <property type="entry name" value="Replication protein A subunit"/>
    <property type="match status" value="1"/>
</dbReference>
<dbReference type="GO" id="GO:0005634">
    <property type="term" value="C:nucleus"/>
    <property type="evidence" value="ECO:0007669"/>
    <property type="project" value="InterPro"/>
</dbReference>
<proteinExistence type="inferred from homology"/>
<reference evidence="7" key="2">
    <citation type="submission" date="2018-05" db="EMBL/GenBank/DDBJ databases">
        <title>OmerRS3 (Oryza meridionalis Reference Sequence Version 3).</title>
        <authorList>
            <person name="Zhang J."/>
            <person name="Kudrna D."/>
            <person name="Lee S."/>
            <person name="Talag J."/>
            <person name="Welchert J."/>
            <person name="Wing R.A."/>
        </authorList>
    </citation>
    <scope>NUCLEOTIDE SEQUENCE [LARGE SCALE GENOMIC DNA]</scope>
    <source>
        <strain evidence="7">cv. OR44</strain>
    </source>
</reference>
<dbReference type="HOGENOM" id="CLU_1410883_0_0_1"/>
<dbReference type="GO" id="GO:0006260">
    <property type="term" value="P:DNA replication"/>
    <property type="evidence" value="ECO:0007669"/>
    <property type="project" value="InterPro"/>
</dbReference>
<dbReference type="Pfam" id="PF04057">
    <property type="entry name" value="Rep-A_N"/>
    <property type="match status" value="1"/>
</dbReference>
<evidence type="ECO:0000313" key="8">
    <source>
        <dbReference type="Proteomes" id="UP000008021"/>
    </source>
</evidence>
<protein>
    <recommendedName>
        <fullName evidence="6">Replication factor-A protein 1 N-terminal domain-containing protein</fullName>
    </recommendedName>
</protein>
<keyword evidence="8" id="KW-1185">Reference proteome</keyword>
<dbReference type="Gramene" id="OMERI05G00890.1">
    <property type="protein sequence ID" value="OMERI05G00890.1"/>
    <property type="gene ID" value="OMERI05G00890"/>
</dbReference>
<dbReference type="Proteomes" id="UP000008021">
    <property type="component" value="Chromosome 5"/>
</dbReference>
<dbReference type="Gene3D" id="2.40.50.140">
    <property type="entry name" value="Nucleic acid-binding proteins"/>
    <property type="match status" value="2"/>
</dbReference>
<dbReference type="CDD" id="cd04474">
    <property type="entry name" value="RPA1_DBD_A"/>
    <property type="match status" value="1"/>
</dbReference>
<accession>A0A0E0DL14</accession>
<dbReference type="EnsemblPlants" id="OMERI05G00890.1">
    <property type="protein sequence ID" value="OMERI05G00890.1"/>
    <property type="gene ID" value="OMERI05G00890"/>
</dbReference>
<reference evidence="7" key="1">
    <citation type="submission" date="2015-04" db="UniProtKB">
        <authorList>
            <consortium name="EnsemblPlants"/>
        </authorList>
    </citation>
    <scope>IDENTIFICATION</scope>
</reference>
<keyword evidence="2" id="KW-0479">Metal-binding</keyword>
<organism evidence="7">
    <name type="scientific">Oryza meridionalis</name>
    <dbReference type="NCBI Taxonomy" id="40149"/>
    <lineage>
        <taxon>Eukaryota</taxon>
        <taxon>Viridiplantae</taxon>
        <taxon>Streptophyta</taxon>
        <taxon>Embryophyta</taxon>
        <taxon>Tracheophyta</taxon>
        <taxon>Spermatophyta</taxon>
        <taxon>Magnoliopsida</taxon>
        <taxon>Liliopsida</taxon>
        <taxon>Poales</taxon>
        <taxon>Poaceae</taxon>
        <taxon>BOP clade</taxon>
        <taxon>Oryzoideae</taxon>
        <taxon>Oryzeae</taxon>
        <taxon>Oryzinae</taxon>
        <taxon>Oryza</taxon>
    </lineage>
</organism>
<comment type="similarity">
    <text evidence="1">Belongs to the replication factor A protein 1 family.</text>
</comment>
<evidence type="ECO:0000256" key="5">
    <source>
        <dbReference type="ARBA" id="ARBA00023125"/>
    </source>
</evidence>
<evidence type="ECO:0000259" key="6">
    <source>
        <dbReference type="Pfam" id="PF04057"/>
    </source>
</evidence>
<evidence type="ECO:0000313" key="7">
    <source>
        <dbReference type="EnsemblPlants" id="OMERI05G00890.1"/>
    </source>
</evidence>
<dbReference type="InterPro" id="IPR012340">
    <property type="entry name" value="NA-bd_OB-fold"/>
</dbReference>
<evidence type="ECO:0000256" key="1">
    <source>
        <dbReference type="ARBA" id="ARBA00005690"/>
    </source>
</evidence>
<evidence type="ECO:0000256" key="2">
    <source>
        <dbReference type="ARBA" id="ARBA00022723"/>
    </source>
</evidence>